<name>A0A9W9DGS1_9AGAR</name>
<evidence type="ECO:0000313" key="1">
    <source>
        <dbReference type="EMBL" id="KAJ4469788.1"/>
    </source>
</evidence>
<reference evidence="1" key="2">
    <citation type="journal article" date="2023" name="Proc. Natl. Acad. Sci. U.S.A.">
        <title>A global phylogenomic analysis of the shiitake genus Lentinula.</title>
        <authorList>
            <person name="Sierra-Patev S."/>
            <person name="Min B."/>
            <person name="Naranjo-Ortiz M."/>
            <person name="Looney B."/>
            <person name="Konkel Z."/>
            <person name="Slot J.C."/>
            <person name="Sakamoto Y."/>
            <person name="Steenwyk J.L."/>
            <person name="Rokas A."/>
            <person name="Carro J."/>
            <person name="Camarero S."/>
            <person name="Ferreira P."/>
            <person name="Molpeceres G."/>
            <person name="Ruiz-Duenas F.J."/>
            <person name="Serrano A."/>
            <person name="Henrissat B."/>
            <person name="Drula E."/>
            <person name="Hughes K.W."/>
            <person name="Mata J.L."/>
            <person name="Ishikawa N.K."/>
            <person name="Vargas-Isla R."/>
            <person name="Ushijima S."/>
            <person name="Smith C.A."/>
            <person name="Donoghue J."/>
            <person name="Ahrendt S."/>
            <person name="Andreopoulos W."/>
            <person name="He G."/>
            <person name="LaButti K."/>
            <person name="Lipzen A."/>
            <person name="Ng V."/>
            <person name="Riley R."/>
            <person name="Sandor L."/>
            <person name="Barry K."/>
            <person name="Martinez A.T."/>
            <person name="Xiao Y."/>
            <person name="Gibbons J.G."/>
            <person name="Terashima K."/>
            <person name="Grigoriev I.V."/>
            <person name="Hibbett D."/>
        </authorList>
    </citation>
    <scope>NUCLEOTIDE SEQUENCE</scope>
    <source>
        <strain evidence="1">Sp2 HRB7682 ss15</strain>
    </source>
</reference>
<comment type="caution">
    <text evidence="1">The sequence shown here is derived from an EMBL/GenBank/DDBJ whole genome shotgun (WGS) entry which is preliminary data.</text>
</comment>
<sequence length="155" mass="17759">MTLPGSIPTLQAHNTGNYTRVDNVFCTDTVLDHVIVCDTVPSKRPILTDHLPIHTILDIQIPTVDEREHWNWAKVDWEEFAGRLEEVLGELEPPREIETEEIFWTALGNFDAAIQQVTKEVVPKAKPSPHQRRWWNSTLTEMKKKTGTLSAKSHK</sequence>
<evidence type="ECO:0008006" key="3">
    <source>
        <dbReference type="Google" id="ProtNLM"/>
    </source>
</evidence>
<dbReference type="Proteomes" id="UP001150238">
    <property type="component" value="Unassembled WGS sequence"/>
</dbReference>
<dbReference type="AlphaFoldDB" id="A0A9W9DGS1"/>
<organism evidence="1 2">
    <name type="scientific">Lentinula lateritia</name>
    <dbReference type="NCBI Taxonomy" id="40482"/>
    <lineage>
        <taxon>Eukaryota</taxon>
        <taxon>Fungi</taxon>
        <taxon>Dikarya</taxon>
        <taxon>Basidiomycota</taxon>
        <taxon>Agaricomycotina</taxon>
        <taxon>Agaricomycetes</taxon>
        <taxon>Agaricomycetidae</taxon>
        <taxon>Agaricales</taxon>
        <taxon>Marasmiineae</taxon>
        <taxon>Omphalotaceae</taxon>
        <taxon>Lentinula</taxon>
    </lineage>
</organism>
<dbReference type="EMBL" id="JANVFS010000034">
    <property type="protein sequence ID" value="KAJ4469788.1"/>
    <property type="molecule type" value="Genomic_DNA"/>
</dbReference>
<gene>
    <name evidence="1" type="ORF">C8J55DRAFT_401544</name>
</gene>
<proteinExistence type="predicted"/>
<reference evidence="1" key="1">
    <citation type="submission" date="2022-08" db="EMBL/GenBank/DDBJ databases">
        <authorList>
            <consortium name="DOE Joint Genome Institute"/>
            <person name="Min B."/>
            <person name="Riley R."/>
            <person name="Sierra-Patev S."/>
            <person name="Naranjo-Ortiz M."/>
            <person name="Looney B."/>
            <person name="Konkel Z."/>
            <person name="Slot J.C."/>
            <person name="Sakamoto Y."/>
            <person name="Steenwyk J.L."/>
            <person name="Rokas A."/>
            <person name="Carro J."/>
            <person name="Camarero S."/>
            <person name="Ferreira P."/>
            <person name="Molpeceres G."/>
            <person name="Ruiz-Duenas F.J."/>
            <person name="Serrano A."/>
            <person name="Henrissat B."/>
            <person name="Drula E."/>
            <person name="Hughes K.W."/>
            <person name="Mata J.L."/>
            <person name="Ishikawa N.K."/>
            <person name="Vargas-Isla R."/>
            <person name="Ushijima S."/>
            <person name="Smith C.A."/>
            <person name="Ahrendt S."/>
            <person name="Andreopoulos W."/>
            <person name="He G."/>
            <person name="Labutti K."/>
            <person name="Lipzen A."/>
            <person name="Ng V."/>
            <person name="Sandor L."/>
            <person name="Barry K."/>
            <person name="Martinez A.T."/>
            <person name="Xiao Y."/>
            <person name="Gibbons J.G."/>
            <person name="Terashima K."/>
            <person name="Hibbett D.S."/>
            <person name="Grigoriev I.V."/>
        </authorList>
    </citation>
    <scope>NUCLEOTIDE SEQUENCE</scope>
    <source>
        <strain evidence="1">Sp2 HRB7682 ss15</strain>
    </source>
</reference>
<accession>A0A9W9DGS1</accession>
<evidence type="ECO:0000313" key="2">
    <source>
        <dbReference type="Proteomes" id="UP001150238"/>
    </source>
</evidence>
<feature type="non-terminal residue" evidence="1">
    <location>
        <position position="155"/>
    </location>
</feature>
<protein>
    <recommendedName>
        <fullName evidence="3">Endonuclease/exonuclease/phosphatase domain-containing protein</fullName>
    </recommendedName>
</protein>